<keyword evidence="3" id="KW-1185">Reference proteome</keyword>
<sequence length="51" mass="5890">MESSTIDYGTLDQEWKELILSALELGINPEEIRQFLSNYPNVSTKFPELTK</sequence>
<dbReference type="EMBL" id="JBHLVO010000001">
    <property type="protein sequence ID" value="MFC0269926.1"/>
    <property type="molecule type" value="Genomic_DNA"/>
</dbReference>
<protein>
    <submittedName>
        <fullName evidence="2">Anti-repressor SinI family protein</fullName>
    </submittedName>
</protein>
<gene>
    <name evidence="2" type="ORF">ACFFIX_00445</name>
</gene>
<dbReference type="PROSITE" id="PS51500">
    <property type="entry name" value="SIN"/>
    <property type="match status" value="1"/>
</dbReference>
<proteinExistence type="predicted"/>
<accession>A0ABV6G8G0</accession>
<reference evidence="2 3" key="1">
    <citation type="submission" date="2024-09" db="EMBL/GenBank/DDBJ databases">
        <authorList>
            <person name="Sun Q."/>
            <person name="Mori K."/>
        </authorList>
    </citation>
    <scope>NUCLEOTIDE SEQUENCE [LARGE SCALE GENOMIC DNA]</scope>
    <source>
        <strain evidence="2 3">CCM 7228</strain>
    </source>
</reference>
<dbReference type="Pfam" id="PF08671">
    <property type="entry name" value="SinI"/>
    <property type="match status" value="1"/>
</dbReference>
<dbReference type="InterPro" id="IPR036281">
    <property type="entry name" value="SinR/SinI_dimer_dom_sf"/>
</dbReference>
<dbReference type="RefSeq" id="WP_378929323.1">
    <property type="nucleotide sequence ID" value="NZ_JBHLVO010000001.1"/>
</dbReference>
<evidence type="ECO:0000259" key="1">
    <source>
        <dbReference type="PROSITE" id="PS51500"/>
    </source>
</evidence>
<comment type="caution">
    <text evidence="2">The sequence shown here is derived from an EMBL/GenBank/DDBJ whole genome shotgun (WGS) entry which is preliminary data.</text>
</comment>
<feature type="domain" description="Sin" evidence="1">
    <location>
        <begin position="2"/>
        <end position="40"/>
    </location>
</feature>
<dbReference type="Proteomes" id="UP001589854">
    <property type="component" value="Unassembled WGS sequence"/>
</dbReference>
<name>A0ABV6G8G0_9BACI</name>
<dbReference type="SUPFAM" id="SSF47406">
    <property type="entry name" value="SinR repressor dimerisation domain-like"/>
    <property type="match status" value="1"/>
</dbReference>
<evidence type="ECO:0000313" key="2">
    <source>
        <dbReference type="EMBL" id="MFC0269926.1"/>
    </source>
</evidence>
<organism evidence="2 3">
    <name type="scientific">Metabacillus herbersteinensis</name>
    <dbReference type="NCBI Taxonomy" id="283816"/>
    <lineage>
        <taxon>Bacteria</taxon>
        <taxon>Bacillati</taxon>
        <taxon>Bacillota</taxon>
        <taxon>Bacilli</taxon>
        <taxon>Bacillales</taxon>
        <taxon>Bacillaceae</taxon>
        <taxon>Metabacillus</taxon>
    </lineage>
</organism>
<evidence type="ECO:0000313" key="3">
    <source>
        <dbReference type="Proteomes" id="UP001589854"/>
    </source>
</evidence>
<dbReference type="InterPro" id="IPR010981">
    <property type="entry name" value="SinR/SinI_dimer_dom"/>
</dbReference>